<evidence type="ECO:0000313" key="3">
    <source>
        <dbReference type="EMBL" id="NIR75256.1"/>
    </source>
</evidence>
<dbReference type="EMBL" id="JAACAK010000067">
    <property type="protein sequence ID" value="NIR75256.1"/>
    <property type="molecule type" value="Genomic_DNA"/>
</dbReference>
<feature type="transmembrane region" description="Helical" evidence="1">
    <location>
        <begin position="29"/>
        <end position="48"/>
    </location>
</feature>
<dbReference type="Gene3D" id="1.25.40.10">
    <property type="entry name" value="Tetratricopeptide repeat domain"/>
    <property type="match status" value="1"/>
</dbReference>
<dbReference type="Pfam" id="PF09976">
    <property type="entry name" value="TPR_21"/>
    <property type="match status" value="1"/>
</dbReference>
<evidence type="ECO:0000259" key="2">
    <source>
        <dbReference type="Pfam" id="PF09976"/>
    </source>
</evidence>
<dbReference type="SUPFAM" id="SSF48452">
    <property type="entry name" value="TPR-like"/>
    <property type="match status" value="2"/>
</dbReference>
<reference evidence="3 4" key="1">
    <citation type="submission" date="2020-01" db="EMBL/GenBank/DDBJ databases">
        <title>Genomes assembled from Gulf of Kutch pelagic sediment metagenomes.</title>
        <authorList>
            <person name="Chandrashekar M."/>
            <person name="Mahajan M.S."/>
            <person name="Dave K.J."/>
            <person name="Vatsa P."/>
            <person name="Nathani N.M."/>
        </authorList>
    </citation>
    <scope>NUCLEOTIDE SEQUENCE [LARGE SCALE GENOMIC DNA]</scope>
    <source>
        <strain evidence="3">KS3-K002</strain>
    </source>
</reference>
<dbReference type="AlphaFoldDB" id="A0AAE5C993"/>
<organism evidence="3 4">
    <name type="scientific">Candidatus Kutchimonas denitrificans</name>
    <dbReference type="NCBI Taxonomy" id="3056748"/>
    <lineage>
        <taxon>Bacteria</taxon>
        <taxon>Pseudomonadati</taxon>
        <taxon>Gemmatimonadota</taxon>
        <taxon>Gemmatimonadia</taxon>
        <taxon>Candidatus Palauibacterales</taxon>
        <taxon>Candidatus Palauibacteraceae</taxon>
        <taxon>Candidatus Kutchimonas</taxon>
    </lineage>
</organism>
<sequence>MPQPRPTGEDRFIQTVYEFGAWAQRNTRALVLGIAALAIIGFSVKYYIDYTRRVEEAASSELRAIRFQANNNPAQAVEQLRGLIAQYDGSSYAREGRVLLAYALLLQNRPGEAVAPAREAVRELEHDVLSIRAAFLLAAAYEEVADTAAAIAVYEDIGREVEARVQKSRALQAAARLKAAFGDPQGAARILEQLAEITPPEAAAHDFYLMRAAEYRAEAVPPVRSGSDSGTAGQ</sequence>
<evidence type="ECO:0000256" key="1">
    <source>
        <dbReference type="SAM" id="Phobius"/>
    </source>
</evidence>
<keyword evidence="1" id="KW-0812">Transmembrane</keyword>
<name>A0AAE5C993_9BACT</name>
<feature type="domain" description="Ancillary SecYEG translocon subunit/Cell division coordinator CpoB TPR" evidence="2">
    <location>
        <begin position="21"/>
        <end position="148"/>
    </location>
</feature>
<dbReference type="InterPro" id="IPR011990">
    <property type="entry name" value="TPR-like_helical_dom_sf"/>
</dbReference>
<keyword evidence="1" id="KW-0472">Membrane</keyword>
<keyword evidence="1" id="KW-1133">Transmembrane helix</keyword>
<evidence type="ECO:0000313" key="4">
    <source>
        <dbReference type="Proteomes" id="UP000702544"/>
    </source>
</evidence>
<gene>
    <name evidence="3" type="ORF">GWO12_09105</name>
</gene>
<protein>
    <submittedName>
        <fullName evidence="3">Tetratricopeptide repeat protein</fullName>
    </submittedName>
</protein>
<comment type="caution">
    <text evidence="3">The sequence shown here is derived from an EMBL/GenBank/DDBJ whole genome shotgun (WGS) entry which is preliminary data.</text>
</comment>
<dbReference type="Proteomes" id="UP000702544">
    <property type="component" value="Unassembled WGS sequence"/>
</dbReference>
<accession>A0AAE5C993</accession>
<proteinExistence type="predicted"/>
<dbReference type="InterPro" id="IPR018704">
    <property type="entry name" value="SecYEG/CpoB_TPR"/>
</dbReference>